<dbReference type="Gene3D" id="2.60.120.260">
    <property type="entry name" value="Galactose-binding domain-like"/>
    <property type="match status" value="1"/>
</dbReference>
<dbReference type="PROSITE" id="PS51257">
    <property type="entry name" value="PROKAR_LIPOPROTEIN"/>
    <property type="match status" value="1"/>
</dbReference>
<evidence type="ECO:0000313" key="2">
    <source>
        <dbReference type="EMBL" id="KAF8667967.1"/>
    </source>
</evidence>
<dbReference type="AlphaFoldDB" id="A0A8H7H0B0"/>
<proteinExistence type="predicted"/>
<dbReference type="Proteomes" id="UP000650582">
    <property type="component" value="Unassembled WGS sequence"/>
</dbReference>
<protein>
    <submittedName>
        <fullName evidence="2">GDSL-like Lipase/Acylhydrolase family</fullName>
    </submittedName>
</protein>
<keyword evidence="2" id="KW-0378">Hydrolase</keyword>
<name>A0A8H7H0B0_9AGAM</name>
<feature type="chain" id="PRO_5034634994" evidence="1">
    <location>
        <begin position="19"/>
        <end position="236"/>
    </location>
</feature>
<dbReference type="EMBL" id="JACYCC010000351">
    <property type="protein sequence ID" value="KAF8667967.1"/>
    <property type="molecule type" value="Genomic_DNA"/>
</dbReference>
<sequence>MKPELFALFAFLASCSAAAPPSAAAKSVILTPNHPLLHKHGRWDSAPGTWWTGSGFKLVASGLTSLTLRLGNHTTAPQAAAAVSVDYGEFTTVNITAGTNIIPITTSLTSSRGNRVVRVNMEGWQNNRMHLERIEINPGAVVKPYKPSPLRFQFIGDSLTAGQHMPRGVNDAWSFLTAQEFKAEHNINAQPGAYYRTNSAGEITMAFHTNTSAQRTRVITTRLTTTTRLPGTLVVI</sequence>
<organism evidence="2 3">
    <name type="scientific">Rhizoctonia solani</name>
    <dbReference type="NCBI Taxonomy" id="456999"/>
    <lineage>
        <taxon>Eukaryota</taxon>
        <taxon>Fungi</taxon>
        <taxon>Dikarya</taxon>
        <taxon>Basidiomycota</taxon>
        <taxon>Agaricomycotina</taxon>
        <taxon>Agaricomycetes</taxon>
        <taxon>Cantharellales</taxon>
        <taxon>Ceratobasidiaceae</taxon>
        <taxon>Rhizoctonia</taxon>
    </lineage>
</organism>
<comment type="caution">
    <text evidence="2">The sequence shown here is derived from an EMBL/GenBank/DDBJ whole genome shotgun (WGS) entry which is preliminary data.</text>
</comment>
<accession>A0A8H7H0B0</accession>
<dbReference type="Gene3D" id="3.40.50.1110">
    <property type="entry name" value="SGNH hydrolase"/>
    <property type="match status" value="1"/>
</dbReference>
<reference evidence="2" key="1">
    <citation type="submission" date="2020-09" db="EMBL/GenBank/DDBJ databases">
        <title>Comparative genome analyses of four rice-infecting Rhizoctonia solani isolates reveal extensive enrichment of homogalacturonan modification genes.</title>
        <authorList>
            <person name="Lee D.-Y."/>
            <person name="Jeon J."/>
            <person name="Kim K.-T."/>
            <person name="Cheong K."/>
            <person name="Song H."/>
            <person name="Choi G."/>
            <person name="Ko J."/>
            <person name="Opiyo S.O."/>
            <person name="Zuo S."/>
            <person name="Madhav S."/>
            <person name="Lee Y.-H."/>
            <person name="Wang G.-L."/>
        </authorList>
    </citation>
    <scope>NUCLEOTIDE SEQUENCE</scope>
    <source>
        <strain evidence="2">AG1-IA YN-7</strain>
    </source>
</reference>
<evidence type="ECO:0000256" key="1">
    <source>
        <dbReference type="SAM" id="SignalP"/>
    </source>
</evidence>
<evidence type="ECO:0000313" key="3">
    <source>
        <dbReference type="Proteomes" id="UP000650582"/>
    </source>
</evidence>
<dbReference type="GO" id="GO:0016787">
    <property type="term" value="F:hydrolase activity"/>
    <property type="evidence" value="ECO:0007669"/>
    <property type="project" value="UniProtKB-KW"/>
</dbReference>
<gene>
    <name evidence="2" type="ORF">RHS04_09223</name>
</gene>
<feature type="signal peptide" evidence="1">
    <location>
        <begin position="1"/>
        <end position="18"/>
    </location>
</feature>
<keyword evidence="1" id="KW-0732">Signal</keyword>
<dbReference type="InterPro" id="IPR036514">
    <property type="entry name" value="SGNH_hydro_sf"/>
</dbReference>